<evidence type="ECO:0000313" key="2">
    <source>
        <dbReference type="EMBL" id="NLV13893.1"/>
    </source>
</evidence>
<evidence type="ECO:0000256" key="1">
    <source>
        <dbReference type="SAM" id="Phobius"/>
    </source>
</evidence>
<feature type="transmembrane region" description="Helical" evidence="1">
    <location>
        <begin position="32"/>
        <end position="50"/>
    </location>
</feature>
<reference evidence="2" key="1">
    <citation type="submission" date="2019-12" db="EMBL/GenBank/DDBJ databases">
        <title>Whole genome sequencing of Haloarcula argentinensis strain pws5.</title>
        <authorList>
            <person name="Verma D.K."/>
            <person name="Gopal K."/>
            <person name="Prasad E.S."/>
        </authorList>
    </citation>
    <scope>NUCLEOTIDE SEQUENCE</scope>
    <source>
        <strain evidence="2">Pws5</strain>
    </source>
</reference>
<keyword evidence="1" id="KW-0812">Transmembrane</keyword>
<dbReference type="AlphaFoldDB" id="A0A847UDP3"/>
<dbReference type="Proteomes" id="UP000641625">
    <property type="component" value="Unassembled WGS sequence"/>
</dbReference>
<comment type="caution">
    <text evidence="2">The sequence shown here is derived from an EMBL/GenBank/DDBJ whole genome shotgun (WGS) entry which is preliminary data.</text>
</comment>
<protein>
    <submittedName>
        <fullName evidence="2">Uncharacterized protein</fullName>
    </submittedName>
</protein>
<dbReference type="RefSeq" id="WP_170097336.1">
    <property type="nucleotide sequence ID" value="NZ_WOWA01000004.1"/>
</dbReference>
<organism evidence="2 3">
    <name type="scientific">Haloarcula argentinensis</name>
    <dbReference type="NCBI Taxonomy" id="43776"/>
    <lineage>
        <taxon>Archaea</taxon>
        <taxon>Methanobacteriati</taxon>
        <taxon>Methanobacteriota</taxon>
        <taxon>Stenosarchaea group</taxon>
        <taxon>Halobacteria</taxon>
        <taxon>Halobacteriales</taxon>
        <taxon>Haloarculaceae</taxon>
        <taxon>Haloarcula</taxon>
    </lineage>
</organism>
<feature type="transmembrane region" description="Helical" evidence="1">
    <location>
        <begin position="7"/>
        <end position="26"/>
    </location>
</feature>
<dbReference type="EMBL" id="WOWA01000004">
    <property type="protein sequence ID" value="NLV13893.1"/>
    <property type="molecule type" value="Genomic_DNA"/>
</dbReference>
<sequence>MDISHQDVFWGLAAVFLLFGGGWFLFANRLLLAASMVLNGFVAVVAWWYTRGQPVQV</sequence>
<evidence type="ECO:0000313" key="3">
    <source>
        <dbReference type="Proteomes" id="UP000641625"/>
    </source>
</evidence>
<proteinExistence type="predicted"/>
<name>A0A847UDP3_HALAR</name>
<accession>A0A847UDP3</accession>
<keyword evidence="1" id="KW-1133">Transmembrane helix</keyword>
<keyword evidence="1" id="KW-0472">Membrane</keyword>
<gene>
    <name evidence="2" type="ORF">GOC77_11490</name>
</gene>